<evidence type="ECO:0000259" key="5">
    <source>
        <dbReference type="PROSITE" id="PS50931"/>
    </source>
</evidence>
<dbReference type="PANTHER" id="PTHR30126">
    <property type="entry name" value="HTH-TYPE TRANSCRIPTIONAL REGULATOR"/>
    <property type="match status" value="1"/>
</dbReference>
<dbReference type="Gene3D" id="3.40.190.290">
    <property type="match status" value="1"/>
</dbReference>
<organism evidence="6 7">
    <name type="scientific">Pseudoduganella namucuonensis</name>
    <dbReference type="NCBI Taxonomy" id="1035707"/>
    <lineage>
        <taxon>Bacteria</taxon>
        <taxon>Pseudomonadati</taxon>
        <taxon>Pseudomonadota</taxon>
        <taxon>Betaproteobacteria</taxon>
        <taxon>Burkholderiales</taxon>
        <taxon>Oxalobacteraceae</taxon>
        <taxon>Telluria group</taxon>
        <taxon>Pseudoduganella</taxon>
    </lineage>
</organism>
<dbReference type="Gene3D" id="1.10.10.10">
    <property type="entry name" value="Winged helix-like DNA-binding domain superfamily/Winged helix DNA-binding domain"/>
    <property type="match status" value="1"/>
</dbReference>
<evidence type="ECO:0000313" key="7">
    <source>
        <dbReference type="Proteomes" id="UP000199391"/>
    </source>
</evidence>
<comment type="similarity">
    <text evidence="1">Belongs to the LysR transcriptional regulatory family.</text>
</comment>
<reference evidence="7" key="1">
    <citation type="submission" date="2016-10" db="EMBL/GenBank/DDBJ databases">
        <authorList>
            <person name="Varghese N."/>
            <person name="Submissions S."/>
        </authorList>
    </citation>
    <scope>NUCLEOTIDE SEQUENCE [LARGE SCALE GENOMIC DNA]</scope>
    <source>
        <strain evidence="7">CGMCC 1.11014</strain>
    </source>
</reference>
<dbReference type="InterPro" id="IPR000847">
    <property type="entry name" value="LysR_HTH_N"/>
</dbReference>
<keyword evidence="7" id="KW-1185">Reference proteome</keyword>
<sequence>MFNVTIPSLDQLKIMVAVVDTGSFSAAAKMLHRSQPVVSYAIANLEAQLGITLFERKGQRPVLTEAGKTVLAYARRISLVTDEMRAGVSGLIQGVESEVSIAVDVLFSTDILAAALKAFADQYPSVVLKLRMDALGGVAQLVLDGVCSMGISCLVRDWPDQIEAEDFGVLRIVPVAAPGHPLSAHKGPIPVSILREHVQLALSDRTRLTEHHDLAISGIRSWRISDLGAKHALLRAGIGWGHMPEHMVRDDLASGRLVKLSLNARKGGSQPYTMIHRVDAPPGPAGRWLFEKLVSISN</sequence>
<feature type="domain" description="HTH lysR-type" evidence="5">
    <location>
        <begin position="7"/>
        <end position="64"/>
    </location>
</feature>
<dbReference type="InterPro" id="IPR005119">
    <property type="entry name" value="LysR_subst-bd"/>
</dbReference>
<dbReference type="Pfam" id="PF03466">
    <property type="entry name" value="LysR_substrate"/>
    <property type="match status" value="1"/>
</dbReference>
<dbReference type="SUPFAM" id="SSF46785">
    <property type="entry name" value="Winged helix' DNA-binding domain"/>
    <property type="match status" value="1"/>
</dbReference>
<dbReference type="SUPFAM" id="SSF53850">
    <property type="entry name" value="Periplasmic binding protein-like II"/>
    <property type="match status" value="1"/>
</dbReference>
<evidence type="ECO:0000313" key="6">
    <source>
        <dbReference type="EMBL" id="SFV07846.1"/>
    </source>
</evidence>
<dbReference type="OrthoDB" id="196624at2"/>
<dbReference type="EMBL" id="FPBO01000027">
    <property type="protein sequence ID" value="SFV07846.1"/>
    <property type="molecule type" value="Genomic_DNA"/>
</dbReference>
<evidence type="ECO:0000256" key="3">
    <source>
        <dbReference type="ARBA" id="ARBA00023125"/>
    </source>
</evidence>
<dbReference type="PANTHER" id="PTHR30126:SF91">
    <property type="entry name" value="LYSR FAMILY TRANSCRIPTIONAL REGULATOR"/>
    <property type="match status" value="1"/>
</dbReference>
<dbReference type="Proteomes" id="UP000199391">
    <property type="component" value="Unassembled WGS sequence"/>
</dbReference>
<accession>A0A1I7LE45</accession>
<evidence type="ECO:0000256" key="4">
    <source>
        <dbReference type="ARBA" id="ARBA00023163"/>
    </source>
</evidence>
<keyword evidence="4" id="KW-0804">Transcription</keyword>
<dbReference type="AlphaFoldDB" id="A0A1I7LE45"/>
<evidence type="ECO:0000256" key="1">
    <source>
        <dbReference type="ARBA" id="ARBA00009437"/>
    </source>
</evidence>
<protein>
    <submittedName>
        <fullName evidence="6">Transcriptional regulator, LysR family</fullName>
    </submittedName>
</protein>
<evidence type="ECO:0000256" key="2">
    <source>
        <dbReference type="ARBA" id="ARBA00023015"/>
    </source>
</evidence>
<keyword evidence="3" id="KW-0238">DNA-binding</keyword>
<dbReference type="GO" id="GO:0000976">
    <property type="term" value="F:transcription cis-regulatory region binding"/>
    <property type="evidence" value="ECO:0007669"/>
    <property type="project" value="TreeGrafter"/>
</dbReference>
<name>A0A1I7LE45_9BURK</name>
<gene>
    <name evidence="6" type="ORF">SAMN05216552_102754</name>
</gene>
<keyword evidence="2" id="KW-0805">Transcription regulation</keyword>
<dbReference type="PROSITE" id="PS50931">
    <property type="entry name" value="HTH_LYSR"/>
    <property type="match status" value="1"/>
</dbReference>
<dbReference type="FunFam" id="1.10.10.10:FF:000001">
    <property type="entry name" value="LysR family transcriptional regulator"/>
    <property type="match status" value="1"/>
</dbReference>
<dbReference type="Pfam" id="PF00126">
    <property type="entry name" value="HTH_1"/>
    <property type="match status" value="1"/>
</dbReference>
<dbReference type="STRING" id="1035707.SAMN05216552_102754"/>
<proteinExistence type="inferred from homology"/>
<dbReference type="InterPro" id="IPR036388">
    <property type="entry name" value="WH-like_DNA-bd_sf"/>
</dbReference>
<dbReference type="RefSeq" id="WP_093558127.1">
    <property type="nucleotide sequence ID" value="NZ_FPBO01000027.1"/>
</dbReference>
<dbReference type="PRINTS" id="PR00039">
    <property type="entry name" value="HTHLYSR"/>
</dbReference>
<dbReference type="GO" id="GO:0003700">
    <property type="term" value="F:DNA-binding transcription factor activity"/>
    <property type="evidence" value="ECO:0007669"/>
    <property type="project" value="InterPro"/>
</dbReference>
<dbReference type="InterPro" id="IPR036390">
    <property type="entry name" value="WH_DNA-bd_sf"/>
</dbReference>